<evidence type="ECO:0000256" key="2">
    <source>
        <dbReference type="SAM" id="Phobius"/>
    </source>
</evidence>
<dbReference type="InterPro" id="IPR050154">
    <property type="entry name" value="UbiB_kinase"/>
</dbReference>
<organism evidence="4 5">
    <name type="scientific">Aerococcus suis</name>
    <dbReference type="NCBI Taxonomy" id="371602"/>
    <lineage>
        <taxon>Bacteria</taxon>
        <taxon>Bacillati</taxon>
        <taxon>Bacillota</taxon>
        <taxon>Bacilli</taxon>
        <taxon>Lactobacillales</taxon>
        <taxon>Aerococcaceae</taxon>
        <taxon>Aerococcus</taxon>
    </lineage>
</organism>
<reference evidence="5" key="1">
    <citation type="submission" date="2017-04" db="EMBL/GenBank/DDBJ databases">
        <authorList>
            <person name="Varghese N."/>
            <person name="Submissions S."/>
        </authorList>
    </citation>
    <scope>NUCLEOTIDE SEQUENCE [LARGE SCALE GENOMIC DNA]</scope>
    <source>
        <strain evidence="5">DSM 21500</strain>
    </source>
</reference>
<dbReference type="EMBL" id="FWXK01000002">
    <property type="protein sequence ID" value="SMC31718.1"/>
    <property type="molecule type" value="Genomic_DNA"/>
</dbReference>
<feature type="domain" description="ABC1 atypical kinase-like" evidence="3">
    <location>
        <begin position="75"/>
        <end position="318"/>
    </location>
</feature>
<dbReference type="STRING" id="371602.SAMN04487984_0403"/>
<keyword evidence="2" id="KW-0812">Transmembrane</keyword>
<comment type="similarity">
    <text evidence="1">Belongs to the protein kinase superfamily. ADCK protein kinase family.</text>
</comment>
<keyword evidence="2" id="KW-1133">Transmembrane helix</keyword>
<name>A0A1W1Y7K9_9LACT</name>
<feature type="transmembrane region" description="Helical" evidence="2">
    <location>
        <begin position="507"/>
        <end position="526"/>
    </location>
</feature>
<keyword evidence="4" id="KW-0830">Ubiquinone</keyword>
<keyword evidence="2" id="KW-0472">Membrane</keyword>
<dbReference type="Gene3D" id="1.10.510.10">
    <property type="entry name" value="Transferase(Phosphotransferase) domain 1"/>
    <property type="match status" value="1"/>
</dbReference>
<evidence type="ECO:0000259" key="3">
    <source>
        <dbReference type="Pfam" id="PF03109"/>
    </source>
</evidence>
<evidence type="ECO:0000313" key="5">
    <source>
        <dbReference type="Proteomes" id="UP000243884"/>
    </source>
</evidence>
<sequence length="532" mass="60910">MVSHRERFTEIVSVLGKYGFGHIYNTHVKPENKDQNPKNLRLAFEELGPSFIKIGQILSTRNDILPPEYISELQKLQDNTSPLSYDVIEELVQLHLKQPIDHLFSTFNKTPLASASIAQIHQATMPDGRSVIVKVQRPNIENELIRDLNIFIRVIEHIPNIFLGIMVNPVEILNEIKNQTLQEIDFENEAKNAKRFMMYNNNRSVIQAPHPIDELTTQYVMVQEFVDGIRINQKEQLLKADYDLNDIAEKLVYSFLFQVFKDGFYHADPHPGNLLINDGKIYFIDFGLMGKLSPLNKKILIDTLKAITFKDVDEIAKLLLQVCKQHKPIDQVAFYHDIQYLFNKYLTKGFAGLEVSAIFQDVLRFGHQYGLTFPSEFILLEKTIVIIQGVIQNLSPDLDFMAVFQSFLLTGNVIDWKELISPEHLLRSSSRQARTLANIPQKLEKTLDHINNDRLKVTIGFNNIERRMTEVNRMINRAISSLILAALIVSSTFIITTARTPSVESLGIAFFIVASIIGLILLISILRSSWRP</sequence>
<accession>A0A1W1Y7K9</accession>
<evidence type="ECO:0000256" key="1">
    <source>
        <dbReference type="ARBA" id="ARBA00009670"/>
    </source>
</evidence>
<keyword evidence="5" id="KW-1185">Reference proteome</keyword>
<dbReference type="PANTHER" id="PTHR10566:SF113">
    <property type="entry name" value="PROTEIN ACTIVITY OF BC1 COMPLEX KINASE 7, CHLOROPLASTIC"/>
    <property type="match status" value="1"/>
</dbReference>
<dbReference type="CDD" id="cd05121">
    <property type="entry name" value="ABC1_ADCK3-like"/>
    <property type="match status" value="1"/>
</dbReference>
<protein>
    <submittedName>
        <fullName evidence="4">Ubiquinone biosynthesis protein</fullName>
    </submittedName>
</protein>
<dbReference type="InterPro" id="IPR011009">
    <property type="entry name" value="Kinase-like_dom_sf"/>
</dbReference>
<dbReference type="PANTHER" id="PTHR10566">
    <property type="entry name" value="CHAPERONE-ACTIVITY OF BC1 COMPLEX CABC1 -RELATED"/>
    <property type="match status" value="1"/>
</dbReference>
<dbReference type="Proteomes" id="UP000243884">
    <property type="component" value="Unassembled WGS sequence"/>
</dbReference>
<dbReference type="Pfam" id="PF03109">
    <property type="entry name" value="ABC1"/>
    <property type="match status" value="1"/>
</dbReference>
<evidence type="ECO:0000313" key="4">
    <source>
        <dbReference type="EMBL" id="SMC31718.1"/>
    </source>
</evidence>
<dbReference type="RefSeq" id="WP_084098016.1">
    <property type="nucleotide sequence ID" value="NZ_FWXK01000002.1"/>
</dbReference>
<gene>
    <name evidence="4" type="ORF">SAMN04487984_0403</name>
</gene>
<feature type="transmembrane region" description="Helical" evidence="2">
    <location>
        <begin position="474"/>
        <end position="495"/>
    </location>
</feature>
<dbReference type="InterPro" id="IPR004147">
    <property type="entry name" value="ABC1_dom"/>
</dbReference>
<dbReference type="OrthoDB" id="9795390at2"/>
<dbReference type="SUPFAM" id="SSF56112">
    <property type="entry name" value="Protein kinase-like (PK-like)"/>
    <property type="match status" value="1"/>
</dbReference>
<proteinExistence type="inferred from homology"/>
<dbReference type="AlphaFoldDB" id="A0A1W1Y7K9"/>